<organism evidence="2 3">
    <name type="scientific">Tropicimonas aquimaris</name>
    <dbReference type="NCBI Taxonomy" id="914152"/>
    <lineage>
        <taxon>Bacteria</taxon>
        <taxon>Pseudomonadati</taxon>
        <taxon>Pseudomonadota</taxon>
        <taxon>Alphaproteobacteria</taxon>
        <taxon>Rhodobacterales</taxon>
        <taxon>Roseobacteraceae</taxon>
        <taxon>Tropicimonas</taxon>
    </lineage>
</organism>
<name>A0ABW3IQV3_9RHOB</name>
<evidence type="ECO:0000313" key="3">
    <source>
        <dbReference type="Proteomes" id="UP001597108"/>
    </source>
</evidence>
<dbReference type="Proteomes" id="UP001597108">
    <property type="component" value="Unassembled WGS sequence"/>
</dbReference>
<protein>
    <submittedName>
        <fullName evidence="2">Uncharacterized protein</fullName>
    </submittedName>
</protein>
<keyword evidence="3" id="KW-1185">Reference proteome</keyword>
<evidence type="ECO:0000256" key="1">
    <source>
        <dbReference type="SAM" id="MobiDB-lite"/>
    </source>
</evidence>
<reference evidence="3" key="1">
    <citation type="journal article" date="2019" name="Int. J. Syst. Evol. Microbiol.">
        <title>The Global Catalogue of Microorganisms (GCM) 10K type strain sequencing project: providing services to taxonomists for standard genome sequencing and annotation.</title>
        <authorList>
            <consortium name="The Broad Institute Genomics Platform"/>
            <consortium name="The Broad Institute Genome Sequencing Center for Infectious Disease"/>
            <person name="Wu L."/>
            <person name="Ma J."/>
        </authorList>
    </citation>
    <scope>NUCLEOTIDE SEQUENCE [LARGE SCALE GENOMIC DNA]</scope>
    <source>
        <strain evidence="3">CCUG 60524</strain>
    </source>
</reference>
<dbReference type="RefSeq" id="WP_386074443.1">
    <property type="nucleotide sequence ID" value="NZ_JBHTJT010000012.1"/>
</dbReference>
<proteinExistence type="predicted"/>
<gene>
    <name evidence="2" type="ORF">ACFQ2S_10665</name>
</gene>
<evidence type="ECO:0000313" key="2">
    <source>
        <dbReference type="EMBL" id="MFD0980110.1"/>
    </source>
</evidence>
<accession>A0ABW3IQV3</accession>
<sequence>MTDSSDIGHLHFHPKGKMPTEQSRSILRTASADLPFDDTRDFEESARGLIARM</sequence>
<feature type="region of interest" description="Disordered" evidence="1">
    <location>
        <begin position="1"/>
        <end position="23"/>
    </location>
</feature>
<dbReference type="EMBL" id="JBHTJT010000012">
    <property type="protein sequence ID" value="MFD0980110.1"/>
    <property type="molecule type" value="Genomic_DNA"/>
</dbReference>
<comment type="caution">
    <text evidence="2">The sequence shown here is derived from an EMBL/GenBank/DDBJ whole genome shotgun (WGS) entry which is preliminary data.</text>
</comment>